<organism evidence="2 3">
    <name type="scientific">Setaria digitata</name>
    <dbReference type="NCBI Taxonomy" id="48799"/>
    <lineage>
        <taxon>Eukaryota</taxon>
        <taxon>Metazoa</taxon>
        <taxon>Ecdysozoa</taxon>
        <taxon>Nematoda</taxon>
        <taxon>Chromadorea</taxon>
        <taxon>Rhabditida</taxon>
        <taxon>Spirurina</taxon>
        <taxon>Spiruromorpha</taxon>
        <taxon>Filarioidea</taxon>
        <taxon>Setariidae</taxon>
        <taxon>Setaria</taxon>
    </lineage>
</organism>
<keyword evidence="2" id="KW-1185">Reference proteome</keyword>
<dbReference type="SUPFAM" id="SSF56112">
    <property type="entry name" value="Protein kinase-like (PK-like)"/>
    <property type="match status" value="1"/>
</dbReference>
<evidence type="ECO:0000259" key="1">
    <source>
        <dbReference type="PROSITE" id="PS50011"/>
    </source>
</evidence>
<evidence type="ECO:0000313" key="3">
    <source>
        <dbReference type="WBParaSite" id="sdigi.contig159.g5415.t1"/>
    </source>
</evidence>
<name>A0A915PL12_9BILA</name>
<sequence length="358" mass="41512">MLFFHESSELEYEASIFWGEIEENVENICGVIDHDKHAFFITSTEDDPVDREYTSHQVYDDKAPDTVMHMLIARHDNTKDRKNTAIHRTVKILEMVKGRSVHFPKLICYGRLKKMIFGENGDQDAERDPEWIGRPCAIVEYHASLVGSLLSLSPTGTIPMDLSLVIMMGCVRALASLHRLGYVHRQVSPYSLKIKIELIFIFAFRNPISYDTLESRMLIVDVSLALPWPCKPRSFVPFVGTIRYSSVRAHRGREQGPSDDIISLIYMIAELISGKLPWRSVFDDMRVCDMKCLFYRSVEFKRLPREIRSLYRLMYMTLSPYPVDYKLIIEQIQAALTRRYPNSKHELPSWLALPITEE</sequence>
<dbReference type="AlphaFoldDB" id="A0A915PL12"/>
<dbReference type="GO" id="GO:0005524">
    <property type="term" value="F:ATP binding"/>
    <property type="evidence" value="ECO:0007669"/>
    <property type="project" value="InterPro"/>
</dbReference>
<dbReference type="WBParaSite" id="sdigi.contig159.g5415.t1">
    <property type="protein sequence ID" value="sdigi.contig159.g5415.t1"/>
    <property type="gene ID" value="sdigi.contig159.g5415"/>
</dbReference>
<feature type="domain" description="Protein kinase" evidence="1">
    <location>
        <begin position="1"/>
        <end position="358"/>
    </location>
</feature>
<accession>A0A915PL12</accession>
<dbReference type="PROSITE" id="PS50011">
    <property type="entry name" value="PROTEIN_KINASE_DOM"/>
    <property type="match status" value="1"/>
</dbReference>
<proteinExistence type="predicted"/>
<protein>
    <submittedName>
        <fullName evidence="3">Protein kinase domain-containing protein</fullName>
    </submittedName>
</protein>
<dbReference type="GO" id="GO:0004672">
    <property type="term" value="F:protein kinase activity"/>
    <property type="evidence" value="ECO:0007669"/>
    <property type="project" value="InterPro"/>
</dbReference>
<dbReference type="InterPro" id="IPR011009">
    <property type="entry name" value="Kinase-like_dom_sf"/>
</dbReference>
<dbReference type="Proteomes" id="UP000887581">
    <property type="component" value="Unplaced"/>
</dbReference>
<dbReference type="InterPro" id="IPR050235">
    <property type="entry name" value="CK1_Ser-Thr_kinase"/>
</dbReference>
<dbReference type="InterPro" id="IPR000719">
    <property type="entry name" value="Prot_kinase_dom"/>
</dbReference>
<dbReference type="Gene3D" id="1.10.510.10">
    <property type="entry name" value="Transferase(Phosphotransferase) domain 1"/>
    <property type="match status" value="1"/>
</dbReference>
<evidence type="ECO:0000313" key="2">
    <source>
        <dbReference type="Proteomes" id="UP000887581"/>
    </source>
</evidence>
<reference evidence="3" key="1">
    <citation type="submission" date="2022-11" db="UniProtKB">
        <authorList>
            <consortium name="WormBaseParasite"/>
        </authorList>
    </citation>
    <scope>IDENTIFICATION</scope>
</reference>
<dbReference type="PANTHER" id="PTHR11909">
    <property type="entry name" value="CASEIN KINASE-RELATED"/>
    <property type="match status" value="1"/>
</dbReference>